<dbReference type="EMBL" id="GL348719">
    <property type="protein sequence ID" value="EFH45548.1"/>
    <property type="molecule type" value="Genomic_DNA"/>
</dbReference>
<accession>D7MAQ7</accession>
<dbReference type="AlphaFoldDB" id="D7MAQ7"/>
<evidence type="ECO:0000313" key="1">
    <source>
        <dbReference type="EMBL" id="EFH45548.1"/>
    </source>
</evidence>
<reference evidence="2" key="1">
    <citation type="journal article" date="2011" name="Nat. Genet.">
        <title>The Arabidopsis lyrata genome sequence and the basis of rapid genome size change.</title>
        <authorList>
            <person name="Hu T.T."/>
            <person name="Pattyn P."/>
            <person name="Bakker E.G."/>
            <person name="Cao J."/>
            <person name="Cheng J.-F."/>
            <person name="Clark R.M."/>
            <person name="Fahlgren N."/>
            <person name="Fawcett J.A."/>
            <person name="Grimwood J."/>
            <person name="Gundlach H."/>
            <person name="Haberer G."/>
            <person name="Hollister J.D."/>
            <person name="Ossowski S."/>
            <person name="Ottilar R.P."/>
            <person name="Salamov A.A."/>
            <person name="Schneeberger K."/>
            <person name="Spannagl M."/>
            <person name="Wang X."/>
            <person name="Yang L."/>
            <person name="Nasrallah M.E."/>
            <person name="Bergelson J."/>
            <person name="Carrington J.C."/>
            <person name="Gaut B.S."/>
            <person name="Schmutz J."/>
            <person name="Mayer K.F.X."/>
            <person name="Van de Peer Y."/>
            <person name="Grigoriev I.V."/>
            <person name="Nordborg M."/>
            <person name="Weigel D."/>
            <person name="Guo Y.-L."/>
        </authorList>
    </citation>
    <scope>NUCLEOTIDE SEQUENCE [LARGE SCALE GENOMIC DNA]</scope>
    <source>
        <strain evidence="2">cv. MN47</strain>
    </source>
</reference>
<sequence>MSELLSGEDKQSTTEVAIEREKKISEVALAFPVEICHVAERWRWIDDIIKAFLHDKA</sequence>
<name>D7MAQ7_ARALL</name>
<protein>
    <submittedName>
        <fullName evidence="1">Predicted protein</fullName>
    </submittedName>
</protein>
<dbReference type="HOGENOM" id="CLU_2999192_0_0_1"/>
<dbReference type="Proteomes" id="UP000008694">
    <property type="component" value="Unassembled WGS sequence"/>
</dbReference>
<gene>
    <name evidence="1" type="ORF">ARALYDRAFT_913231</name>
</gene>
<dbReference type="Gramene" id="scaffold_700973.1">
    <property type="protein sequence ID" value="scaffold_700973.1"/>
    <property type="gene ID" value="scaffold_700973.1"/>
</dbReference>
<evidence type="ECO:0000313" key="2">
    <source>
        <dbReference type="Proteomes" id="UP000008694"/>
    </source>
</evidence>
<organism evidence="2">
    <name type="scientific">Arabidopsis lyrata subsp. lyrata</name>
    <name type="common">Lyre-leaved rock-cress</name>
    <dbReference type="NCBI Taxonomy" id="81972"/>
    <lineage>
        <taxon>Eukaryota</taxon>
        <taxon>Viridiplantae</taxon>
        <taxon>Streptophyta</taxon>
        <taxon>Embryophyta</taxon>
        <taxon>Tracheophyta</taxon>
        <taxon>Spermatophyta</taxon>
        <taxon>Magnoliopsida</taxon>
        <taxon>eudicotyledons</taxon>
        <taxon>Gunneridae</taxon>
        <taxon>Pentapetalae</taxon>
        <taxon>rosids</taxon>
        <taxon>malvids</taxon>
        <taxon>Brassicales</taxon>
        <taxon>Brassicaceae</taxon>
        <taxon>Camelineae</taxon>
        <taxon>Arabidopsis</taxon>
    </lineage>
</organism>
<proteinExistence type="predicted"/>
<keyword evidence="2" id="KW-1185">Reference proteome</keyword>